<feature type="region of interest" description="Disordered" evidence="1">
    <location>
        <begin position="1"/>
        <end position="37"/>
    </location>
</feature>
<name>A0A653KRW7_AERVE</name>
<accession>A0A653KRW7</accession>
<proteinExistence type="predicted"/>
<dbReference type="Proteomes" id="UP000439123">
    <property type="component" value="Unassembled WGS sequence"/>
</dbReference>
<sequence length="62" mass="6728">MAGNAPSPHPSPLPEGEGANSRELQAGASEIKRKGAGQAPFDMVMQRWLLCVMWIRSRITHG</sequence>
<reference evidence="2 3" key="1">
    <citation type="submission" date="2019-10" db="EMBL/GenBank/DDBJ databases">
        <authorList>
            <person name="Karimi E."/>
        </authorList>
    </citation>
    <scope>NUCLEOTIDE SEQUENCE [LARGE SCALE GENOMIC DNA]</scope>
    <source>
        <strain evidence="2">Aeromonas sp. 8C</strain>
    </source>
</reference>
<gene>
    <name evidence="2" type="ORF">AERO8C_120535</name>
</gene>
<organism evidence="2 3">
    <name type="scientific">Aeromonas veronii</name>
    <dbReference type="NCBI Taxonomy" id="654"/>
    <lineage>
        <taxon>Bacteria</taxon>
        <taxon>Pseudomonadati</taxon>
        <taxon>Pseudomonadota</taxon>
        <taxon>Gammaproteobacteria</taxon>
        <taxon>Aeromonadales</taxon>
        <taxon>Aeromonadaceae</taxon>
        <taxon>Aeromonas</taxon>
    </lineage>
</organism>
<evidence type="ECO:0000313" key="2">
    <source>
        <dbReference type="EMBL" id="VXA82149.1"/>
    </source>
</evidence>
<evidence type="ECO:0000256" key="1">
    <source>
        <dbReference type="SAM" id="MobiDB-lite"/>
    </source>
</evidence>
<dbReference type="AlphaFoldDB" id="A0A653KRW7"/>
<protein>
    <submittedName>
        <fullName evidence="2">Uncharacterized protein</fullName>
    </submittedName>
</protein>
<evidence type="ECO:0000313" key="3">
    <source>
        <dbReference type="Proteomes" id="UP000439123"/>
    </source>
</evidence>
<dbReference type="EMBL" id="CABWLC010000004">
    <property type="protein sequence ID" value="VXA82149.1"/>
    <property type="molecule type" value="Genomic_DNA"/>
</dbReference>